<accession>A0A087SPD2</accession>
<feature type="region of interest" description="Disordered" evidence="1">
    <location>
        <begin position="1"/>
        <end position="21"/>
    </location>
</feature>
<feature type="compositionally biased region" description="Basic residues" evidence="1">
    <location>
        <begin position="1"/>
        <end position="15"/>
    </location>
</feature>
<name>A0A087SPD2_AUXPR</name>
<proteinExistence type="predicted"/>
<dbReference type="GeneID" id="23612236"/>
<dbReference type="KEGG" id="apro:F751_0845"/>
<evidence type="ECO:0000313" key="2">
    <source>
        <dbReference type="EMBL" id="KFM27586.1"/>
    </source>
</evidence>
<evidence type="ECO:0000313" key="3">
    <source>
        <dbReference type="Proteomes" id="UP000028924"/>
    </source>
</evidence>
<keyword evidence="3" id="KW-1185">Reference proteome</keyword>
<reference evidence="2 3" key="1">
    <citation type="journal article" date="2014" name="BMC Genomics">
        <title>Oil accumulation mechanisms of the oleaginous microalga Chlorella protothecoides revealed through its genome, transcriptomes, and proteomes.</title>
        <authorList>
            <person name="Gao C."/>
            <person name="Wang Y."/>
            <person name="Shen Y."/>
            <person name="Yan D."/>
            <person name="He X."/>
            <person name="Dai J."/>
            <person name="Wu Q."/>
        </authorList>
    </citation>
    <scope>NUCLEOTIDE SEQUENCE [LARGE SCALE GENOMIC DNA]</scope>
    <source>
        <strain evidence="2 3">0710</strain>
    </source>
</reference>
<dbReference type="EMBL" id="KL662152">
    <property type="protein sequence ID" value="KFM27586.1"/>
    <property type="molecule type" value="Genomic_DNA"/>
</dbReference>
<sequence>MSPLASRHRTRRSHGRPQSWTVDDHIFMQEALAQVGLDSASASVGAGASCPSHPGDSLEPALPLAIESAGTLCIG</sequence>
<organism evidence="2 3">
    <name type="scientific">Auxenochlorella protothecoides</name>
    <name type="common">Green microalga</name>
    <name type="synonym">Chlorella protothecoides</name>
    <dbReference type="NCBI Taxonomy" id="3075"/>
    <lineage>
        <taxon>Eukaryota</taxon>
        <taxon>Viridiplantae</taxon>
        <taxon>Chlorophyta</taxon>
        <taxon>core chlorophytes</taxon>
        <taxon>Trebouxiophyceae</taxon>
        <taxon>Chlorellales</taxon>
        <taxon>Chlorellaceae</taxon>
        <taxon>Auxenochlorella</taxon>
    </lineage>
</organism>
<gene>
    <name evidence="2" type="ORF">F751_0845</name>
</gene>
<dbReference type="RefSeq" id="XP_011400569.1">
    <property type="nucleotide sequence ID" value="XM_011402267.1"/>
</dbReference>
<protein>
    <submittedName>
        <fullName evidence="2">Uncharacterized protein</fullName>
    </submittedName>
</protein>
<dbReference type="Proteomes" id="UP000028924">
    <property type="component" value="Unassembled WGS sequence"/>
</dbReference>
<evidence type="ECO:0000256" key="1">
    <source>
        <dbReference type="SAM" id="MobiDB-lite"/>
    </source>
</evidence>
<dbReference type="AlphaFoldDB" id="A0A087SPD2"/>